<name>A0A2A6CLE6_PRIPA</name>
<dbReference type="EnsemblMetazoa" id="PPA40875.1">
    <property type="protein sequence ID" value="PPA40875.1"/>
    <property type="gene ID" value="WBGene00279244"/>
</dbReference>
<gene>
    <name evidence="1" type="primary">WBGene00279244</name>
</gene>
<evidence type="ECO:0000313" key="2">
    <source>
        <dbReference type="Proteomes" id="UP000005239"/>
    </source>
</evidence>
<dbReference type="Proteomes" id="UP000005239">
    <property type="component" value="Unassembled WGS sequence"/>
</dbReference>
<evidence type="ECO:0000313" key="1">
    <source>
        <dbReference type="EnsemblMetazoa" id="PPA40875.1"/>
    </source>
</evidence>
<protein>
    <submittedName>
        <fullName evidence="1">Uncharacterized protein</fullName>
    </submittedName>
</protein>
<proteinExistence type="predicted"/>
<reference evidence="1" key="2">
    <citation type="submission" date="2022-06" db="UniProtKB">
        <authorList>
            <consortium name="EnsemblMetazoa"/>
        </authorList>
    </citation>
    <scope>IDENTIFICATION</scope>
    <source>
        <strain evidence="1">PS312</strain>
    </source>
</reference>
<sequence>MSFADAPFYDYVIMADHPLRPGAILHCEGAKIPARVRFPLLYDDSGAGLFYFVHQYNLSRQSRPYTMP</sequence>
<organism evidence="1 2">
    <name type="scientific">Pristionchus pacificus</name>
    <name type="common">Parasitic nematode worm</name>
    <dbReference type="NCBI Taxonomy" id="54126"/>
    <lineage>
        <taxon>Eukaryota</taxon>
        <taxon>Metazoa</taxon>
        <taxon>Ecdysozoa</taxon>
        <taxon>Nematoda</taxon>
        <taxon>Chromadorea</taxon>
        <taxon>Rhabditida</taxon>
        <taxon>Rhabditina</taxon>
        <taxon>Diplogasteromorpha</taxon>
        <taxon>Diplogasteroidea</taxon>
        <taxon>Neodiplogasteridae</taxon>
        <taxon>Pristionchus</taxon>
    </lineage>
</organism>
<reference evidence="2" key="1">
    <citation type="journal article" date="2008" name="Nat. Genet.">
        <title>The Pristionchus pacificus genome provides a unique perspective on nematode lifestyle and parasitism.</title>
        <authorList>
            <person name="Dieterich C."/>
            <person name="Clifton S.W."/>
            <person name="Schuster L.N."/>
            <person name="Chinwalla A."/>
            <person name="Delehaunty K."/>
            <person name="Dinkelacker I."/>
            <person name="Fulton L."/>
            <person name="Fulton R."/>
            <person name="Godfrey J."/>
            <person name="Minx P."/>
            <person name="Mitreva M."/>
            <person name="Roeseler W."/>
            <person name="Tian H."/>
            <person name="Witte H."/>
            <person name="Yang S.P."/>
            <person name="Wilson R.K."/>
            <person name="Sommer R.J."/>
        </authorList>
    </citation>
    <scope>NUCLEOTIDE SEQUENCE [LARGE SCALE GENOMIC DNA]</scope>
    <source>
        <strain evidence="2">PS312</strain>
    </source>
</reference>
<accession>A0A2A6CLE6</accession>
<keyword evidence="2" id="KW-1185">Reference proteome</keyword>
<dbReference type="AlphaFoldDB" id="A0A2A6CLE6"/>
<accession>A0A8R1UU43</accession>